<name>A0AA43XM86_9CLOT</name>
<feature type="domain" description="HTH lysR-type" evidence="1">
    <location>
        <begin position="23"/>
        <end position="67"/>
    </location>
</feature>
<dbReference type="SUPFAM" id="SSF46785">
    <property type="entry name" value="Winged helix' DNA-binding domain"/>
    <property type="match status" value="1"/>
</dbReference>
<dbReference type="AlphaFoldDB" id="A0AA43XM86"/>
<dbReference type="Proteomes" id="UP000449710">
    <property type="component" value="Unassembled WGS sequence"/>
</dbReference>
<evidence type="ECO:0000313" key="2">
    <source>
        <dbReference type="EMBL" id="NBG89267.1"/>
    </source>
</evidence>
<reference evidence="2 3" key="1">
    <citation type="submission" date="2019-04" db="EMBL/GenBank/DDBJ databases">
        <title>Isachenkonia alkalipeptolytica gen. nov. sp. nov. a new anaerobic, alkiliphilic organothrophic bacterium capable to reduce synthesized ferrihydrite isolated from a soda lake.</title>
        <authorList>
            <person name="Toshchakov S.V."/>
            <person name="Zavarzina D.G."/>
            <person name="Zhilina T.N."/>
            <person name="Kostrikina N.A."/>
            <person name="Kublanov I.V."/>
        </authorList>
    </citation>
    <scope>NUCLEOTIDE SEQUENCE [LARGE SCALE GENOMIC DNA]</scope>
    <source>
        <strain evidence="2 3">Z-1701</strain>
    </source>
</reference>
<keyword evidence="3" id="KW-1185">Reference proteome</keyword>
<gene>
    <name evidence="2" type="ORF">ISALK_12280</name>
</gene>
<protein>
    <submittedName>
        <fullName evidence="2">LysR family transcriptional regulator</fullName>
    </submittedName>
</protein>
<dbReference type="GO" id="GO:0003700">
    <property type="term" value="F:DNA-binding transcription factor activity"/>
    <property type="evidence" value="ECO:0007669"/>
    <property type="project" value="InterPro"/>
</dbReference>
<sequence>MQAEMKIWFVENDKKIFGEGPYRLLKYVEEDGSLRKAAGRMEMSYSKAWSLIKLIEKELDIQLLNKSIGGQEGGGSKITEDALALMKKYEHVSKKMRKELEYFNRSMGQ</sequence>
<dbReference type="InterPro" id="IPR036390">
    <property type="entry name" value="WH_DNA-bd_sf"/>
</dbReference>
<dbReference type="Pfam" id="PF00126">
    <property type="entry name" value="HTH_1"/>
    <property type="match status" value="1"/>
</dbReference>
<dbReference type="RefSeq" id="WP_160722762.1">
    <property type="nucleotide sequence ID" value="NZ_SUMG01000020.1"/>
</dbReference>
<dbReference type="InterPro" id="IPR000847">
    <property type="entry name" value="LysR_HTH_N"/>
</dbReference>
<dbReference type="PANTHER" id="PTHR30432">
    <property type="entry name" value="TRANSCRIPTIONAL REGULATOR MODE"/>
    <property type="match status" value="1"/>
</dbReference>
<dbReference type="Gene3D" id="1.10.10.10">
    <property type="entry name" value="Winged helix-like DNA-binding domain superfamily/Winged helix DNA-binding domain"/>
    <property type="match status" value="1"/>
</dbReference>
<accession>A0AA43XM86</accession>
<dbReference type="PANTHER" id="PTHR30432:SF1">
    <property type="entry name" value="DNA-BINDING TRANSCRIPTIONAL DUAL REGULATOR MODE"/>
    <property type="match status" value="1"/>
</dbReference>
<comment type="caution">
    <text evidence="2">The sequence shown here is derived from an EMBL/GenBank/DDBJ whole genome shotgun (WGS) entry which is preliminary data.</text>
</comment>
<dbReference type="EMBL" id="SUMG01000020">
    <property type="protein sequence ID" value="NBG89267.1"/>
    <property type="molecule type" value="Genomic_DNA"/>
</dbReference>
<evidence type="ECO:0000313" key="3">
    <source>
        <dbReference type="Proteomes" id="UP000449710"/>
    </source>
</evidence>
<dbReference type="InterPro" id="IPR036388">
    <property type="entry name" value="WH-like_DNA-bd_sf"/>
</dbReference>
<proteinExistence type="predicted"/>
<dbReference type="InterPro" id="IPR051815">
    <property type="entry name" value="Molybdate_resp_trans_reg"/>
</dbReference>
<evidence type="ECO:0000259" key="1">
    <source>
        <dbReference type="Pfam" id="PF00126"/>
    </source>
</evidence>
<organism evidence="2 3">
    <name type="scientific">Isachenkonia alkalipeptolytica</name>
    <dbReference type="NCBI Taxonomy" id="2565777"/>
    <lineage>
        <taxon>Bacteria</taxon>
        <taxon>Bacillati</taxon>
        <taxon>Bacillota</taxon>
        <taxon>Clostridia</taxon>
        <taxon>Eubacteriales</taxon>
        <taxon>Clostridiaceae</taxon>
        <taxon>Isachenkonia</taxon>
    </lineage>
</organism>